<dbReference type="Gene3D" id="3.40.50.1700">
    <property type="entry name" value="Glycoside hydrolase family 3 C-terminal domain"/>
    <property type="match status" value="1"/>
</dbReference>
<gene>
    <name evidence="6" type="ORF">KCG34_03265</name>
</gene>
<feature type="chain" id="PRO_5037054812" evidence="2">
    <location>
        <begin position="22"/>
        <end position="833"/>
    </location>
</feature>
<evidence type="ECO:0000259" key="4">
    <source>
        <dbReference type="Pfam" id="PF01915"/>
    </source>
</evidence>
<dbReference type="GO" id="GO:0008422">
    <property type="term" value="F:beta-glucosidase activity"/>
    <property type="evidence" value="ECO:0007669"/>
    <property type="project" value="TreeGrafter"/>
</dbReference>
<dbReference type="Pfam" id="PF18559">
    <property type="entry name" value="Exop_C"/>
    <property type="match status" value="1"/>
</dbReference>
<evidence type="ECO:0000313" key="7">
    <source>
        <dbReference type="Proteomes" id="UP000676409"/>
    </source>
</evidence>
<dbReference type="Proteomes" id="UP000676409">
    <property type="component" value="Chromosome"/>
</dbReference>
<evidence type="ECO:0000256" key="2">
    <source>
        <dbReference type="SAM" id="SignalP"/>
    </source>
</evidence>
<dbReference type="Pfam" id="PF00933">
    <property type="entry name" value="Glyco_hydro_3"/>
    <property type="match status" value="1"/>
</dbReference>
<dbReference type="InterPro" id="IPR001764">
    <property type="entry name" value="Glyco_hydro_3_N"/>
</dbReference>
<organism evidence="6 7">
    <name type="scientific">Phenylobacterium montanum</name>
    <dbReference type="NCBI Taxonomy" id="2823693"/>
    <lineage>
        <taxon>Bacteria</taxon>
        <taxon>Pseudomonadati</taxon>
        <taxon>Pseudomonadota</taxon>
        <taxon>Alphaproteobacteria</taxon>
        <taxon>Caulobacterales</taxon>
        <taxon>Caulobacteraceae</taxon>
        <taxon>Phenylobacterium</taxon>
    </lineage>
</organism>
<dbReference type="InterPro" id="IPR036962">
    <property type="entry name" value="Glyco_hydro_3_N_sf"/>
</dbReference>
<name>A0A975IVE5_9CAUL</name>
<feature type="domain" description="Glycoside hydrolase family 3 C-terminal" evidence="4">
    <location>
        <begin position="424"/>
        <end position="638"/>
    </location>
</feature>
<evidence type="ECO:0000259" key="5">
    <source>
        <dbReference type="Pfam" id="PF18559"/>
    </source>
</evidence>
<dbReference type="Gene3D" id="3.20.20.300">
    <property type="entry name" value="Glycoside hydrolase, family 3, N-terminal domain"/>
    <property type="match status" value="1"/>
</dbReference>
<reference evidence="6" key="1">
    <citation type="submission" date="2021-04" db="EMBL/GenBank/DDBJ databases">
        <title>The complete genome sequence of Caulobacter sp. S6.</title>
        <authorList>
            <person name="Tang Y."/>
            <person name="Ouyang W."/>
            <person name="Liu Q."/>
            <person name="Huang B."/>
            <person name="Guo Z."/>
            <person name="Lei P."/>
        </authorList>
    </citation>
    <scope>NUCLEOTIDE SEQUENCE</scope>
    <source>
        <strain evidence="6">S6</strain>
    </source>
</reference>
<dbReference type="InterPro" id="IPR002772">
    <property type="entry name" value="Glyco_hydro_3_C"/>
</dbReference>
<dbReference type="PANTHER" id="PTHR30620">
    <property type="entry name" value="PERIPLASMIC BETA-GLUCOSIDASE-RELATED"/>
    <property type="match status" value="1"/>
</dbReference>
<dbReference type="SUPFAM" id="SSF51445">
    <property type="entry name" value="(Trans)glycosidases"/>
    <property type="match status" value="1"/>
</dbReference>
<dbReference type="SUPFAM" id="SSF52279">
    <property type="entry name" value="Beta-D-glucan exohydrolase, C-terminal domain"/>
    <property type="match status" value="1"/>
</dbReference>
<feature type="domain" description="ExoP galactose-binding-like" evidence="5">
    <location>
        <begin position="671"/>
        <end position="822"/>
    </location>
</feature>
<dbReference type="PANTHER" id="PTHR30620:SF77">
    <property type="entry name" value="LYSOSOMAL BETA GLUCOSIDASE-LIKE"/>
    <property type="match status" value="1"/>
</dbReference>
<proteinExistence type="predicted"/>
<protein>
    <submittedName>
        <fullName evidence="6">Glycoside hydrolase family 3 C-terminal domain-containing protein</fullName>
    </submittedName>
</protein>
<dbReference type="EMBL" id="CP073078">
    <property type="protein sequence ID" value="QUD88922.1"/>
    <property type="molecule type" value="Genomic_DNA"/>
</dbReference>
<sequence>MLTTALTTAIFAASIASCASAAEPPATARPAAWPVGPKGVLIDPKNERFIDRVLAGMTVEEKVGQLVQADIASVTPEEAQRYHLGSILAGGNAAPGGDIRTGPKAWLDLVDAFQKAALSAPADRHPPIPIIFGIDAVHGDAKVRGATIFPHNVGLGATHDPALLQQIGRATAQEVSATGVDWTFAPTVAVARDVRWGRSYESYADDPALVAQYSAAMVTGVQGRLGSADFLAPGHTLSSVKHFLGDGGTLDGRDQGDNRSSETVLRDVHAAGYPPAIQAGAAIVMASYNGWQGAKMHGNHSLLTDVLKGRMGFNGFVVGDWNAQEEIPGCTKFSCPQAINAGIDMIMAPDSWRQFYDNTLDQVRRGVISESRLDDAVRRILRVKALAGLFDRPSAEARPGAGDFSAFGGAEHRGLARQAVRESLVLLKNQGGLLPLKPQARILVAGAAADDIGQQAGGWTVDWQGAHNTNADLPGATSIWSGIKAAVESAGGSASLSPDGHFTQRPDAAIVVFGERPYAEFVGDRETVEFSPNDKSALVLLRRLKAQKIPVIAVFLSGRPLWVNPELNAADAFVAAWLPGSEGEGVADVLFRRPDGQVDHDFKGRLSFNWPATGMPVRYPQSKQPTGVLFPRGYGLDYESHHAMAHLSEDAKVPPERRARDTFFHAGHVTAPWSIYVADPDAEVRLTMIDQPSPDGDLDTRHDGSAIRAAWSGGKPAVWRIGGGGRTVDLAEAAKVGQGLQLSFRVVGAPTGPVTLGQACGAGCAGSVDLTKALSAKTAGWASLTIPLACFAKAGADLSRIEDPVVLKTAGKLDLLIREARLAPASKAVCPGG</sequence>
<dbReference type="GO" id="GO:0009251">
    <property type="term" value="P:glucan catabolic process"/>
    <property type="evidence" value="ECO:0007669"/>
    <property type="project" value="TreeGrafter"/>
</dbReference>
<keyword evidence="7" id="KW-1185">Reference proteome</keyword>
<dbReference type="InterPro" id="IPR017853">
    <property type="entry name" value="GH"/>
</dbReference>
<keyword evidence="2" id="KW-0732">Signal</keyword>
<dbReference type="PRINTS" id="PR00133">
    <property type="entry name" value="GLHYDRLASE3"/>
</dbReference>
<dbReference type="InterPro" id="IPR051915">
    <property type="entry name" value="Cellulose_Degrad_GH3"/>
</dbReference>
<evidence type="ECO:0000256" key="1">
    <source>
        <dbReference type="ARBA" id="ARBA00022801"/>
    </source>
</evidence>
<dbReference type="Gene3D" id="2.60.120.430">
    <property type="entry name" value="Galactose-binding lectin"/>
    <property type="match status" value="1"/>
</dbReference>
<dbReference type="Pfam" id="PF01915">
    <property type="entry name" value="Glyco_hydro_3_C"/>
    <property type="match status" value="1"/>
</dbReference>
<feature type="domain" description="Glycoside hydrolase family 3 N-terminal" evidence="3">
    <location>
        <begin position="58"/>
        <end position="383"/>
    </location>
</feature>
<evidence type="ECO:0000259" key="3">
    <source>
        <dbReference type="Pfam" id="PF00933"/>
    </source>
</evidence>
<dbReference type="InterPro" id="IPR036881">
    <property type="entry name" value="Glyco_hydro_3_C_sf"/>
</dbReference>
<evidence type="ECO:0000313" key="6">
    <source>
        <dbReference type="EMBL" id="QUD88922.1"/>
    </source>
</evidence>
<dbReference type="KEGG" id="caul:KCG34_03265"/>
<dbReference type="InterPro" id="IPR041443">
    <property type="entry name" value="Exop_C"/>
</dbReference>
<feature type="signal peptide" evidence="2">
    <location>
        <begin position="1"/>
        <end position="21"/>
    </location>
</feature>
<accession>A0A975IVE5</accession>
<keyword evidence="1 6" id="KW-0378">Hydrolase</keyword>
<dbReference type="AlphaFoldDB" id="A0A975IVE5"/>